<sequence length="70" mass="7869">MKFFKSMSPKEKSHWNKSAVVGFYTYMGLLAVNYMSSLIIGRDLFSSAFIFFTGLVITLGYEASLNVKKG</sequence>
<comment type="caution">
    <text evidence="2">The sequence shown here is derived from an EMBL/GenBank/DDBJ whole genome shotgun (WGS) entry which is preliminary data.</text>
</comment>
<protein>
    <submittedName>
        <fullName evidence="2">Uncharacterized protein</fullName>
    </submittedName>
</protein>
<feature type="transmembrane region" description="Helical" evidence="1">
    <location>
        <begin position="21"/>
        <end position="40"/>
    </location>
</feature>
<evidence type="ECO:0000313" key="2">
    <source>
        <dbReference type="EMBL" id="TYS82667.1"/>
    </source>
</evidence>
<organism evidence="2 3">
    <name type="scientific">Rossellomorea aquimaris</name>
    <dbReference type="NCBI Taxonomy" id="189382"/>
    <lineage>
        <taxon>Bacteria</taxon>
        <taxon>Bacillati</taxon>
        <taxon>Bacillota</taxon>
        <taxon>Bacilli</taxon>
        <taxon>Bacillales</taxon>
        <taxon>Bacillaceae</taxon>
        <taxon>Rossellomorea</taxon>
    </lineage>
</organism>
<reference evidence="2 3" key="1">
    <citation type="submission" date="2019-08" db="EMBL/GenBank/DDBJ databases">
        <title>Bacillus genomes from the desert of Cuatro Cienegas, Coahuila.</title>
        <authorList>
            <person name="Olmedo-Alvarez G."/>
        </authorList>
    </citation>
    <scope>NUCLEOTIDE SEQUENCE [LARGE SCALE GENOMIC DNA]</scope>
    <source>
        <strain evidence="2 3">CH87b_3T</strain>
    </source>
</reference>
<dbReference type="RefSeq" id="WP_148970663.1">
    <property type="nucleotide sequence ID" value="NZ_JBNIKW010000008.1"/>
</dbReference>
<gene>
    <name evidence="2" type="ORF">FZC85_19545</name>
</gene>
<dbReference type="Proteomes" id="UP000324269">
    <property type="component" value="Unassembled WGS sequence"/>
</dbReference>
<dbReference type="AlphaFoldDB" id="A0A5D4TP14"/>
<dbReference type="EMBL" id="VTEZ01000007">
    <property type="protein sequence ID" value="TYS82667.1"/>
    <property type="molecule type" value="Genomic_DNA"/>
</dbReference>
<evidence type="ECO:0000256" key="1">
    <source>
        <dbReference type="SAM" id="Phobius"/>
    </source>
</evidence>
<evidence type="ECO:0000313" key="3">
    <source>
        <dbReference type="Proteomes" id="UP000324269"/>
    </source>
</evidence>
<accession>A0A5D4TP14</accession>
<keyword evidence="1" id="KW-0472">Membrane</keyword>
<keyword evidence="1" id="KW-0812">Transmembrane</keyword>
<keyword evidence="1" id="KW-1133">Transmembrane helix</keyword>
<proteinExistence type="predicted"/>
<feature type="transmembrane region" description="Helical" evidence="1">
    <location>
        <begin position="46"/>
        <end position="65"/>
    </location>
</feature>
<dbReference type="OrthoDB" id="2440798at2"/>
<name>A0A5D4TP14_9BACI</name>